<evidence type="ECO:0000313" key="3">
    <source>
        <dbReference type="EMBL" id="KIH87383.1"/>
    </source>
</evidence>
<dbReference type="Proteomes" id="UP000031575">
    <property type="component" value="Unassembled WGS sequence"/>
</dbReference>
<keyword evidence="2" id="KW-1133">Transmembrane helix</keyword>
<keyword evidence="2" id="KW-0472">Membrane</keyword>
<reference evidence="3 4" key="1">
    <citation type="journal article" date="2014" name="BMC Genomics">
        <title>Comparative genomics of the major fungal agents of human and animal Sporotrichosis: Sporothrix schenckii and Sporothrix brasiliensis.</title>
        <authorList>
            <person name="Teixeira M.M."/>
            <person name="de Almeida L.G."/>
            <person name="Kubitschek-Barreira P."/>
            <person name="Alves F.L."/>
            <person name="Kioshima E.S."/>
            <person name="Abadio A.K."/>
            <person name="Fernandes L."/>
            <person name="Derengowski L.S."/>
            <person name="Ferreira K.S."/>
            <person name="Souza R.C."/>
            <person name="Ruiz J.C."/>
            <person name="de Andrade N.C."/>
            <person name="Paes H.C."/>
            <person name="Nicola A.M."/>
            <person name="Albuquerque P."/>
            <person name="Gerber A.L."/>
            <person name="Martins V.P."/>
            <person name="Peconick L.D."/>
            <person name="Neto A.V."/>
            <person name="Chaucanez C.B."/>
            <person name="Silva P.A."/>
            <person name="Cunha O.L."/>
            <person name="de Oliveira F.F."/>
            <person name="dos Santos T.C."/>
            <person name="Barros A.L."/>
            <person name="Soares M.A."/>
            <person name="de Oliveira L.M."/>
            <person name="Marini M.M."/>
            <person name="Villalobos-Duno H."/>
            <person name="Cunha M.M."/>
            <person name="de Hoog S."/>
            <person name="da Silveira J.F."/>
            <person name="Henrissat B."/>
            <person name="Nino-Vega G.A."/>
            <person name="Cisalpino P.S."/>
            <person name="Mora-Montes H.M."/>
            <person name="Almeida S.R."/>
            <person name="Stajich J.E."/>
            <person name="Lopes-Bezerra L.M."/>
            <person name="Vasconcelos A.T."/>
            <person name="Felipe M.S."/>
        </authorList>
    </citation>
    <scope>NUCLEOTIDE SEQUENCE [LARGE SCALE GENOMIC DNA]</scope>
    <source>
        <strain evidence="3 4">5110</strain>
    </source>
</reference>
<dbReference type="AlphaFoldDB" id="A0A0C2F8J6"/>
<feature type="region of interest" description="Disordered" evidence="1">
    <location>
        <begin position="27"/>
        <end position="63"/>
    </location>
</feature>
<keyword evidence="4" id="KW-1185">Reference proteome</keyword>
<keyword evidence="2" id="KW-0812">Transmembrane</keyword>
<evidence type="ECO:0000256" key="2">
    <source>
        <dbReference type="SAM" id="Phobius"/>
    </source>
</evidence>
<dbReference type="VEuPathDB" id="FungiDB:SPBR_05263"/>
<proteinExistence type="predicted"/>
<protein>
    <submittedName>
        <fullName evidence="3">Uncharacterized protein</fullName>
    </submittedName>
</protein>
<comment type="caution">
    <text evidence="3">The sequence shown here is derived from an EMBL/GenBank/DDBJ whole genome shotgun (WGS) entry which is preliminary data.</text>
</comment>
<feature type="compositionally biased region" description="Basic and acidic residues" evidence="1">
    <location>
        <begin position="34"/>
        <end position="47"/>
    </location>
</feature>
<gene>
    <name evidence="3" type="ORF">SPBR_05263</name>
</gene>
<dbReference type="GeneID" id="63678461"/>
<dbReference type="HOGENOM" id="CLU_1422267_0_0_1"/>
<dbReference type="EMBL" id="AWTV01000010">
    <property type="protein sequence ID" value="KIH87383.1"/>
    <property type="molecule type" value="Genomic_DNA"/>
</dbReference>
<evidence type="ECO:0000313" key="4">
    <source>
        <dbReference type="Proteomes" id="UP000031575"/>
    </source>
</evidence>
<feature type="transmembrane region" description="Helical" evidence="2">
    <location>
        <begin position="163"/>
        <end position="183"/>
    </location>
</feature>
<feature type="transmembrane region" description="Helical" evidence="2">
    <location>
        <begin position="105"/>
        <end position="128"/>
    </location>
</feature>
<sequence length="191" mass="21833">MRSCIRRFRQSGVFIFICLHDNARGRRRQGQSHESLRTGRDIDKTPQPDDSVTSKLWPDTDNDRSSDIWSEYHDIREDYRAIWPESESKGEMNHRSEHSLARPSWQLLVMVHLPLATTITIASLLMALPIGRTVGKRLVEIVNIDQRQETGFASRALCMSVSVAVHVVVVVGVVEVVALDFFIHELEESRL</sequence>
<organism evidence="3 4">
    <name type="scientific">Sporothrix brasiliensis 5110</name>
    <dbReference type="NCBI Taxonomy" id="1398154"/>
    <lineage>
        <taxon>Eukaryota</taxon>
        <taxon>Fungi</taxon>
        <taxon>Dikarya</taxon>
        <taxon>Ascomycota</taxon>
        <taxon>Pezizomycotina</taxon>
        <taxon>Sordariomycetes</taxon>
        <taxon>Sordariomycetidae</taxon>
        <taxon>Ophiostomatales</taxon>
        <taxon>Ophiostomataceae</taxon>
        <taxon>Sporothrix</taxon>
    </lineage>
</organism>
<dbReference type="RefSeq" id="XP_040615393.1">
    <property type="nucleotide sequence ID" value="XM_040763540.1"/>
</dbReference>
<evidence type="ECO:0000256" key="1">
    <source>
        <dbReference type="SAM" id="MobiDB-lite"/>
    </source>
</evidence>
<name>A0A0C2F8J6_9PEZI</name>
<accession>A0A0C2F8J6</accession>